<reference evidence="1 2" key="1">
    <citation type="journal article" date="2023" name="G3 (Bethesda)">
        <title>A haplotype-resolved chromosome-scale genome for Quercus rubra L. provides insights into the genetics of adaptive traits for red oak species.</title>
        <authorList>
            <person name="Kapoor B."/>
            <person name="Jenkins J."/>
            <person name="Schmutz J."/>
            <person name="Zhebentyayeva T."/>
            <person name="Kuelheim C."/>
            <person name="Coggeshall M."/>
            <person name="Heim C."/>
            <person name="Lasky J.R."/>
            <person name="Leites L."/>
            <person name="Islam-Faridi N."/>
            <person name="Romero-Severson J."/>
            <person name="DeLeo V.L."/>
            <person name="Lucas S.M."/>
            <person name="Lazic D."/>
            <person name="Gailing O."/>
            <person name="Carlson J."/>
            <person name="Staton M."/>
        </authorList>
    </citation>
    <scope>NUCLEOTIDE SEQUENCE [LARGE SCALE GENOMIC DNA]</scope>
    <source>
        <strain evidence="1">Pseudo-F2</strain>
    </source>
</reference>
<organism evidence="1 2">
    <name type="scientific">Quercus rubra</name>
    <name type="common">Northern red oak</name>
    <name type="synonym">Quercus borealis</name>
    <dbReference type="NCBI Taxonomy" id="3512"/>
    <lineage>
        <taxon>Eukaryota</taxon>
        <taxon>Viridiplantae</taxon>
        <taxon>Streptophyta</taxon>
        <taxon>Embryophyta</taxon>
        <taxon>Tracheophyta</taxon>
        <taxon>Spermatophyta</taxon>
        <taxon>Magnoliopsida</taxon>
        <taxon>eudicotyledons</taxon>
        <taxon>Gunneridae</taxon>
        <taxon>Pentapetalae</taxon>
        <taxon>rosids</taxon>
        <taxon>fabids</taxon>
        <taxon>Fagales</taxon>
        <taxon>Fagaceae</taxon>
        <taxon>Quercus</taxon>
    </lineage>
</organism>
<proteinExistence type="predicted"/>
<name>A0AAN7FE51_QUERU</name>
<evidence type="ECO:0000313" key="2">
    <source>
        <dbReference type="Proteomes" id="UP001324115"/>
    </source>
</evidence>
<gene>
    <name evidence="1" type="ORF">RGQ29_016392</name>
</gene>
<sequence>MQRLRIALSEVEVNVEMRRVRLVAPGKWMLCASFVLPESVAFADTTRLDMSKAEVCYTQVLYCNVQFNVANVHMVYLFSHFANVHYVIGLIVVYSSVEIGQ</sequence>
<dbReference type="Proteomes" id="UP001324115">
    <property type="component" value="Unassembled WGS sequence"/>
</dbReference>
<protein>
    <submittedName>
        <fullName evidence="1">Uncharacterized protein</fullName>
    </submittedName>
</protein>
<dbReference type="EMBL" id="JAXUIC010000004">
    <property type="protein sequence ID" value="KAK4591907.1"/>
    <property type="molecule type" value="Genomic_DNA"/>
</dbReference>
<keyword evidence="2" id="KW-1185">Reference proteome</keyword>
<evidence type="ECO:0000313" key="1">
    <source>
        <dbReference type="EMBL" id="KAK4591907.1"/>
    </source>
</evidence>
<accession>A0AAN7FE51</accession>
<dbReference type="AlphaFoldDB" id="A0AAN7FE51"/>
<comment type="caution">
    <text evidence="1">The sequence shown here is derived from an EMBL/GenBank/DDBJ whole genome shotgun (WGS) entry which is preliminary data.</text>
</comment>